<dbReference type="NCBIfam" id="NF008249">
    <property type="entry name" value="PRK11025.1"/>
    <property type="match status" value="1"/>
</dbReference>
<organism evidence="11 12">
    <name type="scientific">Aliidiomarina soli</name>
    <dbReference type="NCBI Taxonomy" id="1928574"/>
    <lineage>
        <taxon>Bacteria</taxon>
        <taxon>Pseudomonadati</taxon>
        <taxon>Pseudomonadota</taxon>
        <taxon>Gammaproteobacteria</taxon>
        <taxon>Alteromonadales</taxon>
        <taxon>Idiomarinaceae</taxon>
        <taxon>Aliidiomarina</taxon>
    </lineage>
</organism>
<evidence type="ECO:0000256" key="7">
    <source>
        <dbReference type="PIRSR" id="PIRSR606225-1"/>
    </source>
</evidence>
<dbReference type="InterPro" id="IPR006224">
    <property type="entry name" value="PsdUridine_synth_RluA-like_CS"/>
</dbReference>
<dbReference type="PROSITE" id="PS01129">
    <property type="entry name" value="PSI_RLU"/>
    <property type="match status" value="1"/>
</dbReference>
<evidence type="ECO:0000256" key="6">
    <source>
        <dbReference type="ARBA" id="ARBA00023235"/>
    </source>
</evidence>
<dbReference type="InterPro" id="IPR002942">
    <property type="entry name" value="S4_RNA-bd"/>
</dbReference>
<dbReference type="PANTHER" id="PTHR21600:SF92">
    <property type="entry name" value="RIBOSOMAL LARGE SUBUNIT PSEUDOURIDINE SYNTHASE C"/>
    <property type="match status" value="1"/>
</dbReference>
<evidence type="ECO:0000256" key="4">
    <source>
        <dbReference type="ARBA" id="ARBA00022552"/>
    </source>
</evidence>
<name>A0A432WMN2_9GAMM</name>
<dbReference type="EMBL" id="PIPO01000001">
    <property type="protein sequence ID" value="RUO35018.1"/>
    <property type="molecule type" value="Genomic_DNA"/>
</dbReference>
<keyword evidence="12" id="KW-1185">Reference proteome</keyword>
<dbReference type="PROSITE" id="PS50889">
    <property type="entry name" value="S4"/>
    <property type="match status" value="1"/>
</dbReference>
<evidence type="ECO:0000256" key="2">
    <source>
        <dbReference type="ARBA" id="ARBA00002876"/>
    </source>
</evidence>
<evidence type="ECO:0000256" key="3">
    <source>
        <dbReference type="ARBA" id="ARBA00010876"/>
    </source>
</evidence>
<accession>A0A432WMN2</accession>
<dbReference type="Proteomes" id="UP000287823">
    <property type="component" value="Unassembled WGS sequence"/>
</dbReference>
<dbReference type="GO" id="GO:0160141">
    <property type="term" value="F:23S rRNA pseudouridine(955/2504/2580) synthase activity"/>
    <property type="evidence" value="ECO:0007669"/>
    <property type="project" value="UniProtKB-EC"/>
</dbReference>
<comment type="similarity">
    <text evidence="3 9">Belongs to the pseudouridine synthase RluA family.</text>
</comment>
<evidence type="ECO:0000256" key="5">
    <source>
        <dbReference type="ARBA" id="ARBA00022884"/>
    </source>
</evidence>
<dbReference type="GO" id="GO:0000455">
    <property type="term" value="P:enzyme-directed rRNA pseudouridine synthesis"/>
    <property type="evidence" value="ECO:0007669"/>
    <property type="project" value="UniProtKB-ARBA"/>
</dbReference>
<evidence type="ECO:0000313" key="12">
    <source>
        <dbReference type="Proteomes" id="UP000287823"/>
    </source>
</evidence>
<dbReference type="Gene3D" id="3.30.2350.10">
    <property type="entry name" value="Pseudouridine synthase"/>
    <property type="match status" value="1"/>
</dbReference>
<dbReference type="PANTHER" id="PTHR21600">
    <property type="entry name" value="MITOCHONDRIAL RNA PSEUDOURIDINE SYNTHASE"/>
    <property type="match status" value="1"/>
</dbReference>
<keyword evidence="6 9" id="KW-0413">Isomerase</keyword>
<dbReference type="EC" id="5.4.99.-" evidence="9"/>
<evidence type="ECO:0000256" key="1">
    <source>
        <dbReference type="ARBA" id="ARBA00000381"/>
    </source>
</evidence>
<dbReference type="Gene3D" id="3.10.290.10">
    <property type="entry name" value="RNA-binding S4 domain"/>
    <property type="match status" value="1"/>
</dbReference>
<dbReference type="SUPFAM" id="SSF55120">
    <property type="entry name" value="Pseudouridine synthase"/>
    <property type="match status" value="1"/>
</dbReference>
<comment type="catalytic activity">
    <reaction evidence="1">
        <text>uridine(955/2504/2580) in 23S rRNA = pseudouridine(955/2504/2580) in 23S rRNA</text>
        <dbReference type="Rhea" id="RHEA:42528"/>
        <dbReference type="Rhea" id="RHEA-COMP:10099"/>
        <dbReference type="Rhea" id="RHEA-COMP:10100"/>
        <dbReference type="ChEBI" id="CHEBI:65314"/>
        <dbReference type="ChEBI" id="CHEBI:65315"/>
        <dbReference type="EC" id="5.4.99.24"/>
    </reaction>
</comment>
<proteinExistence type="inferred from homology"/>
<dbReference type="AlphaFoldDB" id="A0A432WMN2"/>
<dbReference type="NCBIfam" id="TIGR00005">
    <property type="entry name" value="rluA_subfam"/>
    <property type="match status" value="1"/>
</dbReference>
<evidence type="ECO:0000256" key="9">
    <source>
        <dbReference type="RuleBase" id="RU362028"/>
    </source>
</evidence>
<dbReference type="FunFam" id="3.10.290.10:FF:000010">
    <property type="entry name" value="Pseudouridine synthase"/>
    <property type="match status" value="1"/>
</dbReference>
<dbReference type="Pfam" id="PF00849">
    <property type="entry name" value="PseudoU_synth_2"/>
    <property type="match status" value="1"/>
</dbReference>
<feature type="domain" description="RNA-binding S4" evidence="10">
    <location>
        <begin position="27"/>
        <end position="87"/>
    </location>
</feature>
<feature type="active site" evidence="7">
    <location>
        <position position="149"/>
    </location>
</feature>
<comment type="catalytic activity">
    <reaction evidence="9">
        <text>a uridine in RNA = a pseudouridine in RNA</text>
        <dbReference type="Rhea" id="RHEA:48348"/>
        <dbReference type="Rhea" id="RHEA-COMP:12068"/>
        <dbReference type="Rhea" id="RHEA-COMP:12069"/>
        <dbReference type="ChEBI" id="CHEBI:65314"/>
        <dbReference type="ChEBI" id="CHEBI:65315"/>
    </reaction>
</comment>
<dbReference type="SUPFAM" id="SSF55174">
    <property type="entry name" value="Alpha-L RNA-binding motif"/>
    <property type="match status" value="1"/>
</dbReference>
<evidence type="ECO:0000313" key="11">
    <source>
        <dbReference type="EMBL" id="RUO35018.1"/>
    </source>
</evidence>
<reference evidence="11 12" key="1">
    <citation type="journal article" date="2011" name="Front. Microbiol.">
        <title>Genomic signatures of strain selection and enhancement in Bacillus atrophaeus var. globigii, a historical biowarfare simulant.</title>
        <authorList>
            <person name="Gibbons H.S."/>
            <person name="Broomall S.M."/>
            <person name="McNew L.A."/>
            <person name="Daligault H."/>
            <person name="Chapman C."/>
            <person name="Bruce D."/>
            <person name="Karavis M."/>
            <person name="Krepps M."/>
            <person name="McGregor P.A."/>
            <person name="Hong C."/>
            <person name="Park K.H."/>
            <person name="Akmal A."/>
            <person name="Feldman A."/>
            <person name="Lin J.S."/>
            <person name="Chang W.E."/>
            <person name="Higgs B.W."/>
            <person name="Demirev P."/>
            <person name="Lindquist J."/>
            <person name="Liem A."/>
            <person name="Fochler E."/>
            <person name="Read T.D."/>
            <person name="Tapia R."/>
            <person name="Johnson S."/>
            <person name="Bishop-Lilly K.A."/>
            <person name="Detter C."/>
            <person name="Han C."/>
            <person name="Sozhamannan S."/>
            <person name="Rosenzweig C.N."/>
            <person name="Skowronski E.W."/>
        </authorList>
    </citation>
    <scope>NUCLEOTIDE SEQUENCE [LARGE SCALE GENOMIC DNA]</scope>
    <source>
        <strain evidence="11 12">Y4G10-17</strain>
    </source>
</reference>
<sequence>MRAMNESTQDTHHQVRWLDIDADMAGQRIDNFLRTQLKGVPKSMIYRILRKGEVRVNKKRIKPDYKLQAGDQVRVPPVRVSAPTDLPNPNLAQVSQLTDRILYEDDYLLVVNKPAGMAVHGGSGISFGLIEALRSLRGSDTLELVHRLDRETSGCLLVAKKRSMLRLLNAQLREKQMKKIYLALVQGEWSKLDRAVTAPLRKQVLQSGERMVRVDGEGKPSETRFKIRQRFAEGTLVQASPVTGRTHQIRVHTQAAGHPIAMDDKYGDQEFSAAMRSLGLQRLFLHAETLSFYHPKSEDWTTVEAPLDAELVQVLDKLTKV</sequence>
<dbReference type="GO" id="GO:0003723">
    <property type="term" value="F:RNA binding"/>
    <property type="evidence" value="ECO:0007669"/>
    <property type="project" value="UniProtKB-KW"/>
</dbReference>
<keyword evidence="5 8" id="KW-0694">RNA-binding</keyword>
<dbReference type="CDD" id="cd00165">
    <property type="entry name" value="S4"/>
    <property type="match status" value="1"/>
</dbReference>
<dbReference type="InterPro" id="IPR050188">
    <property type="entry name" value="RluA_PseudoU_synthase"/>
</dbReference>
<evidence type="ECO:0000256" key="8">
    <source>
        <dbReference type="PROSITE-ProRule" id="PRU00182"/>
    </source>
</evidence>
<dbReference type="InterPro" id="IPR036986">
    <property type="entry name" value="S4_RNA-bd_sf"/>
</dbReference>
<dbReference type="InterPro" id="IPR006225">
    <property type="entry name" value="PsdUridine_synth_RluC/D"/>
</dbReference>
<dbReference type="CDD" id="cd02869">
    <property type="entry name" value="PseudoU_synth_RluA_like"/>
    <property type="match status" value="1"/>
</dbReference>
<protein>
    <recommendedName>
        <fullName evidence="9">Pseudouridine synthase</fullName>
        <ecNumber evidence="9">5.4.99.-</ecNumber>
    </recommendedName>
</protein>
<dbReference type="InterPro" id="IPR006145">
    <property type="entry name" value="PsdUridine_synth_RsuA/RluA"/>
</dbReference>
<dbReference type="Pfam" id="PF01479">
    <property type="entry name" value="S4"/>
    <property type="match status" value="1"/>
</dbReference>
<gene>
    <name evidence="11" type="ORF">CWE14_03215</name>
</gene>
<keyword evidence="4" id="KW-0698">rRNA processing</keyword>
<dbReference type="SMART" id="SM00363">
    <property type="entry name" value="S4"/>
    <property type="match status" value="1"/>
</dbReference>
<comment type="caution">
    <text evidence="11">The sequence shown here is derived from an EMBL/GenBank/DDBJ whole genome shotgun (WGS) entry which is preliminary data.</text>
</comment>
<dbReference type="InterPro" id="IPR020103">
    <property type="entry name" value="PsdUridine_synth_cat_dom_sf"/>
</dbReference>
<evidence type="ECO:0000259" key="10">
    <source>
        <dbReference type="SMART" id="SM00363"/>
    </source>
</evidence>
<comment type="function">
    <text evidence="2">Responsible for synthesis of pseudouridine from uracil at positions 955, 2504 and 2580 in 23S ribosomal RNA.</text>
</comment>